<sequence length="119" mass="13375">MARLIDTSTDGSNSSMIRIFNAIGKAAGFQQKTSADIQNITDPQRVGESSGRGSCRRDVARSWLCSEEVQMTETAAEWPGTRRKVTRPDCIFGCWPPRLPDWYHEVLWTLMKGAVVVER</sequence>
<comment type="caution">
    <text evidence="1">The sequence shown here is derived from an EMBL/GenBank/DDBJ whole genome shotgun (WGS) entry which is preliminary data.</text>
</comment>
<dbReference type="Proteomes" id="UP000467840">
    <property type="component" value="Chromosome 15"/>
</dbReference>
<proteinExistence type="predicted"/>
<evidence type="ECO:0000313" key="2">
    <source>
        <dbReference type="Proteomes" id="UP000467840"/>
    </source>
</evidence>
<dbReference type="AlphaFoldDB" id="A0A6A6MMP8"/>
<keyword evidence="2" id="KW-1185">Reference proteome</keyword>
<dbReference type="EMBL" id="JAAGAX010000005">
    <property type="protein sequence ID" value="KAF2314534.1"/>
    <property type="molecule type" value="Genomic_DNA"/>
</dbReference>
<gene>
    <name evidence="1" type="ORF">GH714_027395</name>
</gene>
<name>A0A6A6MMP8_HEVBR</name>
<reference evidence="1 2" key="1">
    <citation type="journal article" date="2020" name="Mol. Plant">
        <title>The Chromosome-Based Rubber Tree Genome Provides New Insights into Spurge Genome Evolution and Rubber Biosynthesis.</title>
        <authorList>
            <person name="Liu J."/>
            <person name="Shi C."/>
            <person name="Shi C.C."/>
            <person name="Li W."/>
            <person name="Zhang Q.J."/>
            <person name="Zhang Y."/>
            <person name="Li K."/>
            <person name="Lu H.F."/>
            <person name="Shi C."/>
            <person name="Zhu S.T."/>
            <person name="Xiao Z.Y."/>
            <person name="Nan H."/>
            <person name="Yue Y."/>
            <person name="Zhu X.G."/>
            <person name="Wu Y."/>
            <person name="Hong X.N."/>
            <person name="Fan G.Y."/>
            <person name="Tong Y."/>
            <person name="Zhang D."/>
            <person name="Mao C.L."/>
            <person name="Liu Y.L."/>
            <person name="Hao S.J."/>
            <person name="Liu W.Q."/>
            <person name="Lv M.Q."/>
            <person name="Zhang H.B."/>
            <person name="Liu Y."/>
            <person name="Hu-Tang G.R."/>
            <person name="Wang J.P."/>
            <person name="Wang J.H."/>
            <person name="Sun Y.H."/>
            <person name="Ni S.B."/>
            <person name="Chen W.B."/>
            <person name="Zhang X.C."/>
            <person name="Jiao Y.N."/>
            <person name="Eichler E.E."/>
            <person name="Li G.H."/>
            <person name="Liu X."/>
            <person name="Gao L.Z."/>
        </authorList>
    </citation>
    <scope>NUCLEOTIDE SEQUENCE [LARGE SCALE GENOMIC DNA]</scope>
    <source>
        <strain evidence="2">cv. GT1</strain>
        <tissue evidence="1">Leaf</tissue>
    </source>
</reference>
<organism evidence="1 2">
    <name type="scientific">Hevea brasiliensis</name>
    <name type="common">Para rubber tree</name>
    <name type="synonym">Siphonia brasiliensis</name>
    <dbReference type="NCBI Taxonomy" id="3981"/>
    <lineage>
        <taxon>Eukaryota</taxon>
        <taxon>Viridiplantae</taxon>
        <taxon>Streptophyta</taxon>
        <taxon>Embryophyta</taxon>
        <taxon>Tracheophyta</taxon>
        <taxon>Spermatophyta</taxon>
        <taxon>Magnoliopsida</taxon>
        <taxon>eudicotyledons</taxon>
        <taxon>Gunneridae</taxon>
        <taxon>Pentapetalae</taxon>
        <taxon>rosids</taxon>
        <taxon>fabids</taxon>
        <taxon>Malpighiales</taxon>
        <taxon>Euphorbiaceae</taxon>
        <taxon>Crotonoideae</taxon>
        <taxon>Micrandreae</taxon>
        <taxon>Hevea</taxon>
    </lineage>
</organism>
<evidence type="ECO:0000313" key="1">
    <source>
        <dbReference type="EMBL" id="KAF2314534.1"/>
    </source>
</evidence>
<accession>A0A6A6MMP8</accession>
<protein>
    <submittedName>
        <fullName evidence="1">Uncharacterized protein</fullName>
    </submittedName>
</protein>